<dbReference type="Proteomes" id="UP000623467">
    <property type="component" value="Unassembled WGS sequence"/>
</dbReference>
<name>A0A8H7CSP8_9AGAR</name>
<dbReference type="Gene3D" id="2.30.30.40">
    <property type="entry name" value="SH3 Domains"/>
    <property type="match status" value="1"/>
</dbReference>
<evidence type="ECO:0000256" key="1">
    <source>
        <dbReference type="ARBA" id="ARBA00022443"/>
    </source>
</evidence>
<dbReference type="SUPFAM" id="SSF50044">
    <property type="entry name" value="SH3-domain"/>
    <property type="match status" value="1"/>
</dbReference>
<evidence type="ECO:0000313" key="7">
    <source>
        <dbReference type="Proteomes" id="UP000623467"/>
    </source>
</evidence>
<keyword evidence="4" id="KW-1133">Transmembrane helix</keyword>
<protein>
    <submittedName>
        <fullName evidence="6">SH3-domain-containing membrane protein</fullName>
    </submittedName>
</protein>
<dbReference type="SMART" id="SM00326">
    <property type="entry name" value="SH3"/>
    <property type="match status" value="1"/>
</dbReference>
<evidence type="ECO:0000259" key="5">
    <source>
        <dbReference type="PROSITE" id="PS50002"/>
    </source>
</evidence>
<reference evidence="6" key="1">
    <citation type="submission" date="2020-05" db="EMBL/GenBank/DDBJ databases">
        <title>Mycena genomes resolve the evolution of fungal bioluminescence.</title>
        <authorList>
            <person name="Tsai I.J."/>
        </authorList>
    </citation>
    <scope>NUCLEOTIDE SEQUENCE</scope>
    <source>
        <strain evidence="6">160909Yilan</strain>
    </source>
</reference>
<sequence length="341" mass="37246">MPEEQDTRDTHLGQHYHFATILGNYFYASTVLVTSAAWVVAFAAQIAVTKLVGHEAVGVMWFAVFLQLFLNLGVVGILAGGDIGSFRLQACALSTMAGVFAVIGVDMSIFAGQPARSAMAAGWLLLAIVDILWMLFFSAEPQTPFARLVESMTVGSTDGPEDADRERQASSARSSKAKRWDPTGLPGSETKVGHDARGEAPPESSPEIDWTGMGRKRIVDSPQNIAAEMPETAPNHSFPPPTSNNRRAVYLEGRQLSTIYDRTEGTSEDANSQRNTELPNQFPFKVRARSNWIPRSPSEISFKKGDILYSAENEGKKWWKVKKADGTVGSAPSNYFKVLNS</sequence>
<keyword evidence="1 2" id="KW-0728">SH3 domain</keyword>
<keyword evidence="4" id="KW-0812">Transmembrane</keyword>
<feature type="transmembrane region" description="Helical" evidence="4">
    <location>
        <begin position="117"/>
        <end position="137"/>
    </location>
</feature>
<dbReference type="PROSITE" id="PS50002">
    <property type="entry name" value="SH3"/>
    <property type="match status" value="1"/>
</dbReference>
<dbReference type="InterPro" id="IPR036028">
    <property type="entry name" value="SH3-like_dom_sf"/>
</dbReference>
<keyword evidence="7" id="KW-1185">Reference proteome</keyword>
<evidence type="ECO:0000256" key="4">
    <source>
        <dbReference type="SAM" id="Phobius"/>
    </source>
</evidence>
<dbReference type="EMBL" id="JACAZH010000018">
    <property type="protein sequence ID" value="KAF7346827.1"/>
    <property type="molecule type" value="Genomic_DNA"/>
</dbReference>
<dbReference type="OrthoDB" id="5983572at2759"/>
<proteinExistence type="predicted"/>
<evidence type="ECO:0000256" key="3">
    <source>
        <dbReference type="SAM" id="MobiDB-lite"/>
    </source>
</evidence>
<feature type="domain" description="SH3" evidence="5">
    <location>
        <begin position="281"/>
        <end position="341"/>
    </location>
</feature>
<dbReference type="AlphaFoldDB" id="A0A8H7CSP8"/>
<evidence type="ECO:0000256" key="2">
    <source>
        <dbReference type="PROSITE-ProRule" id="PRU00192"/>
    </source>
</evidence>
<keyword evidence="4" id="KW-0472">Membrane</keyword>
<feature type="compositionally biased region" description="Basic and acidic residues" evidence="3">
    <location>
        <begin position="191"/>
        <end position="200"/>
    </location>
</feature>
<dbReference type="InterPro" id="IPR001452">
    <property type="entry name" value="SH3_domain"/>
</dbReference>
<accession>A0A8H7CSP8</accession>
<feature type="transmembrane region" description="Helical" evidence="4">
    <location>
        <begin position="86"/>
        <end position="105"/>
    </location>
</feature>
<comment type="caution">
    <text evidence="6">The sequence shown here is derived from an EMBL/GenBank/DDBJ whole genome shotgun (WGS) entry which is preliminary data.</text>
</comment>
<organism evidence="6 7">
    <name type="scientific">Mycena sanguinolenta</name>
    <dbReference type="NCBI Taxonomy" id="230812"/>
    <lineage>
        <taxon>Eukaryota</taxon>
        <taxon>Fungi</taxon>
        <taxon>Dikarya</taxon>
        <taxon>Basidiomycota</taxon>
        <taxon>Agaricomycotina</taxon>
        <taxon>Agaricomycetes</taxon>
        <taxon>Agaricomycetidae</taxon>
        <taxon>Agaricales</taxon>
        <taxon>Marasmiineae</taxon>
        <taxon>Mycenaceae</taxon>
        <taxon>Mycena</taxon>
    </lineage>
</organism>
<feature type="transmembrane region" description="Helical" evidence="4">
    <location>
        <begin position="25"/>
        <end position="47"/>
    </location>
</feature>
<feature type="transmembrane region" description="Helical" evidence="4">
    <location>
        <begin position="59"/>
        <end position="80"/>
    </location>
</feature>
<dbReference type="Pfam" id="PF14604">
    <property type="entry name" value="SH3_9"/>
    <property type="match status" value="1"/>
</dbReference>
<evidence type="ECO:0000313" key="6">
    <source>
        <dbReference type="EMBL" id="KAF7346827.1"/>
    </source>
</evidence>
<gene>
    <name evidence="6" type="ORF">MSAN_01821800</name>
</gene>
<feature type="region of interest" description="Disordered" evidence="3">
    <location>
        <begin position="154"/>
        <end position="214"/>
    </location>
</feature>